<evidence type="ECO:0000259" key="8">
    <source>
        <dbReference type="Pfam" id="PF10502"/>
    </source>
</evidence>
<evidence type="ECO:0000256" key="2">
    <source>
        <dbReference type="ARBA" id="ARBA00004401"/>
    </source>
</evidence>
<dbReference type="PROSITE" id="PS00501">
    <property type="entry name" value="SPASE_I_1"/>
    <property type="match status" value="1"/>
</dbReference>
<keyword evidence="4 6" id="KW-0645">Protease</keyword>
<keyword evidence="6" id="KW-1133">Transmembrane helix</keyword>
<dbReference type="Pfam" id="PF10502">
    <property type="entry name" value="Peptidase_S26"/>
    <property type="match status" value="1"/>
</dbReference>
<keyword evidence="6" id="KW-0472">Membrane</keyword>
<dbReference type="InterPro" id="IPR019758">
    <property type="entry name" value="Pept_S26A_signal_pept_1_CS"/>
</dbReference>
<keyword evidence="10" id="KW-1185">Reference proteome</keyword>
<dbReference type="InterPro" id="IPR036286">
    <property type="entry name" value="LexA/Signal_pep-like_sf"/>
</dbReference>
<comment type="catalytic activity">
    <reaction evidence="1 6">
        <text>Cleavage of hydrophobic, N-terminal signal or leader sequences from secreted and periplasmic proteins.</text>
        <dbReference type="EC" id="3.4.21.89"/>
    </reaction>
</comment>
<feature type="transmembrane region" description="Helical" evidence="6">
    <location>
        <begin position="38"/>
        <end position="59"/>
    </location>
</feature>
<evidence type="ECO:0000256" key="4">
    <source>
        <dbReference type="ARBA" id="ARBA00022670"/>
    </source>
</evidence>
<gene>
    <name evidence="9" type="primary">lepB</name>
    <name evidence="9" type="ORF">ACFSBK_11020</name>
</gene>
<dbReference type="PRINTS" id="PR00727">
    <property type="entry name" value="LEADERPTASE"/>
</dbReference>
<dbReference type="InterPro" id="IPR000223">
    <property type="entry name" value="Pept_S26A_signal_pept_1"/>
</dbReference>
<sequence length="217" mass="25008">MNKTTYSDGRDAQEEQFEPRRLKYNLGKKPKNKKRKTWLEEAFSTLLYVVIAVIIFLLIRHFLFVPVSVDGESMYPTLHDQDRLILNKIEETERFDLIVFPAPDDPEKQYIKRVIGMPGDEIMVMDETLYVNGEAVAEPYLEESKSELAPGESFTENFTLASVTGMEKVPENSYFVLGDNRTNSKDSRSFGFIDKETVSGTTDIRIWPLKDFGMIKE</sequence>
<dbReference type="EMBL" id="JBHUFF010000020">
    <property type="protein sequence ID" value="MFD1800378.1"/>
    <property type="molecule type" value="Genomic_DNA"/>
</dbReference>
<dbReference type="NCBIfam" id="TIGR02227">
    <property type="entry name" value="sigpep_I_bact"/>
    <property type="match status" value="1"/>
</dbReference>
<dbReference type="InterPro" id="IPR019757">
    <property type="entry name" value="Pept_S26A_signal_pept_1_Lys-AS"/>
</dbReference>
<dbReference type="CDD" id="cd06530">
    <property type="entry name" value="S26_SPase_I"/>
    <property type="match status" value="1"/>
</dbReference>
<comment type="similarity">
    <text evidence="7">Belongs to the peptidase S26 family.</text>
</comment>
<comment type="caution">
    <text evidence="9">The sequence shown here is derived from an EMBL/GenBank/DDBJ whole genome shotgun (WGS) entry which is preliminary data.</text>
</comment>
<reference evidence="10" key="1">
    <citation type="journal article" date="2019" name="Int. J. Syst. Evol. Microbiol.">
        <title>The Global Catalogue of Microorganisms (GCM) 10K type strain sequencing project: providing services to taxonomists for standard genome sequencing and annotation.</title>
        <authorList>
            <consortium name="The Broad Institute Genomics Platform"/>
            <consortium name="The Broad Institute Genome Sequencing Center for Infectious Disease"/>
            <person name="Wu L."/>
            <person name="Ma J."/>
        </authorList>
    </citation>
    <scope>NUCLEOTIDE SEQUENCE [LARGE SCALE GENOMIC DNA]</scope>
    <source>
        <strain evidence="10">KCTC 42143</strain>
    </source>
</reference>
<dbReference type="PROSITE" id="PS00761">
    <property type="entry name" value="SPASE_I_3"/>
    <property type="match status" value="1"/>
</dbReference>
<dbReference type="SUPFAM" id="SSF51306">
    <property type="entry name" value="LexA/Signal peptidase"/>
    <property type="match status" value="1"/>
</dbReference>
<dbReference type="Proteomes" id="UP001597285">
    <property type="component" value="Unassembled WGS sequence"/>
</dbReference>
<dbReference type="EC" id="3.4.21.89" evidence="3 6"/>
<dbReference type="Gene3D" id="2.10.109.10">
    <property type="entry name" value="Umud Fragment, subunit A"/>
    <property type="match status" value="1"/>
</dbReference>
<dbReference type="InterPro" id="IPR019533">
    <property type="entry name" value="Peptidase_S26"/>
</dbReference>
<evidence type="ECO:0000256" key="7">
    <source>
        <dbReference type="RuleBase" id="RU362042"/>
    </source>
</evidence>
<dbReference type="PANTHER" id="PTHR43390">
    <property type="entry name" value="SIGNAL PEPTIDASE I"/>
    <property type="match status" value="1"/>
</dbReference>
<keyword evidence="6" id="KW-0812">Transmembrane</keyword>
<keyword evidence="5 6" id="KW-0378">Hydrolase</keyword>
<accession>A0ABW4NQE6</accession>
<evidence type="ECO:0000313" key="9">
    <source>
        <dbReference type="EMBL" id="MFD1800378.1"/>
    </source>
</evidence>
<feature type="domain" description="Peptidase S26" evidence="8">
    <location>
        <begin position="45"/>
        <end position="207"/>
    </location>
</feature>
<evidence type="ECO:0000256" key="6">
    <source>
        <dbReference type="RuleBase" id="RU003993"/>
    </source>
</evidence>
<dbReference type="PANTHER" id="PTHR43390:SF8">
    <property type="entry name" value="SIGNAL PEPTIDASE I"/>
    <property type="match status" value="1"/>
</dbReference>
<dbReference type="RefSeq" id="WP_058918614.1">
    <property type="nucleotide sequence ID" value="NZ_JBHSQC010000008.1"/>
</dbReference>
<name>A0ABW4NQE6_9LACT</name>
<organism evidence="9 10">
    <name type="scientific">Carnobacterium antarcticum</name>
    <dbReference type="NCBI Taxonomy" id="2126436"/>
    <lineage>
        <taxon>Bacteria</taxon>
        <taxon>Bacillati</taxon>
        <taxon>Bacillota</taxon>
        <taxon>Bacilli</taxon>
        <taxon>Lactobacillales</taxon>
        <taxon>Carnobacteriaceae</taxon>
        <taxon>Carnobacterium</taxon>
    </lineage>
</organism>
<protein>
    <recommendedName>
        <fullName evidence="3 6">Signal peptidase I</fullName>
        <ecNumber evidence="3 6">3.4.21.89</ecNumber>
    </recommendedName>
</protein>
<dbReference type="InterPro" id="IPR019756">
    <property type="entry name" value="Pept_S26A_signal_pept_1_Ser-AS"/>
</dbReference>
<evidence type="ECO:0000256" key="3">
    <source>
        <dbReference type="ARBA" id="ARBA00013208"/>
    </source>
</evidence>
<proteinExistence type="inferred from homology"/>
<comment type="subcellular location">
    <subcellularLocation>
        <location evidence="2">Cell membrane</location>
        <topology evidence="2">Single-pass type II membrane protein</topology>
    </subcellularLocation>
    <subcellularLocation>
        <location evidence="7">Membrane</location>
        <topology evidence="7">Single-pass type II membrane protein</topology>
    </subcellularLocation>
</comment>
<evidence type="ECO:0000313" key="10">
    <source>
        <dbReference type="Proteomes" id="UP001597285"/>
    </source>
</evidence>
<dbReference type="PROSITE" id="PS00760">
    <property type="entry name" value="SPASE_I_2"/>
    <property type="match status" value="1"/>
</dbReference>
<evidence type="ECO:0000256" key="1">
    <source>
        <dbReference type="ARBA" id="ARBA00000677"/>
    </source>
</evidence>
<dbReference type="GO" id="GO:0009003">
    <property type="term" value="F:signal peptidase activity"/>
    <property type="evidence" value="ECO:0007669"/>
    <property type="project" value="UniProtKB-EC"/>
</dbReference>
<evidence type="ECO:0000256" key="5">
    <source>
        <dbReference type="ARBA" id="ARBA00022801"/>
    </source>
</evidence>